<dbReference type="InterPro" id="IPR012337">
    <property type="entry name" value="RNaseH-like_sf"/>
</dbReference>
<name>A0A183SAI1_SCHSO</name>
<evidence type="ECO:0000313" key="2">
    <source>
        <dbReference type="Proteomes" id="UP000275846"/>
    </source>
</evidence>
<dbReference type="Proteomes" id="UP000275846">
    <property type="component" value="Unassembled WGS sequence"/>
</dbReference>
<evidence type="ECO:0000313" key="1">
    <source>
        <dbReference type="EMBL" id="VDL87218.1"/>
    </source>
</evidence>
<proteinExistence type="predicted"/>
<sequence length="134" mass="15433">MTTSFHRERVGLDIIGPLPISFHRHEYILMMIDYFTKWTKAIPLLHQDAASVANAINRRDLRLPVDLHYPLPSPEQTTPQTFATKLHELPPTQRHPRRIIPFTAHFSKLKPYRGRLPVCTADSLPILPADQVPQ</sequence>
<accession>A0A183SAI1</accession>
<reference evidence="3" key="1">
    <citation type="submission" date="2016-06" db="UniProtKB">
        <authorList>
            <consortium name="WormBaseParasite"/>
        </authorList>
    </citation>
    <scope>IDENTIFICATION</scope>
</reference>
<organism evidence="3">
    <name type="scientific">Schistocephalus solidus</name>
    <name type="common">Tapeworm</name>
    <dbReference type="NCBI Taxonomy" id="70667"/>
    <lineage>
        <taxon>Eukaryota</taxon>
        <taxon>Metazoa</taxon>
        <taxon>Spiralia</taxon>
        <taxon>Lophotrochozoa</taxon>
        <taxon>Platyhelminthes</taxon>
        <taxon>Cestoda</taxon>
        <taxon>Eucestoda</taxon>
        <taxon>Diphyllobothriidea</taxon>
        <taxon>Diphyllobothriidae</taxon>
        <taxon>Schistocephalus</taxon>
    </lineage>
</organism>
<reference evidence="1 2" key="2">
    <citation type="submission" date="2018-11" db="EMBL/GenBank/DDBJ databases">
        <authorList>
            <consortium name="Pathogen Informatics"/>
        </authorList>
    </citation>
    <scope>NUCLEOTIDE SEQUENCE [LARGE SCALE GENOMIC DNA]</scope>
    <source>
        <strain evidence="1 2">NST_G2</strain>
    </source>
</reference>
<evidence type="ECO:0000313" key="3">
    <source>
        <dbReference type="WBParaSite" id="SSLN_0000127801-mRNA-1"/>
    </source>
</evidence>
<dbReference type="Gene3D" id="3.30.420.10">
    <property type="entry name" value="Ribonuclease H-like superfamily/Ribonuclease H"/>
    <property type="match status" value="1"/>
</dbReference>
<protein>
    <submittedName>
        <fullName evidence="3">Integrase catalytic domain-containing protein</fullName>
    </submittedName>
</protein>
<dbReference type="EMBL" id="UYSU01001979">
    <property type="protein sequence ID" value="VDL87218.1"/>
    <property type="molecule type" value="Genomic_DNA"/>
</dbReference>
<dbReference type="SUPFAM" id="SSF53098">
    <property type="entry name" value="Ribonuclease H-like"/>
    <property type="match status" value="1"/>
</dbReference>
<dbReference type="InterPro" id="IPR036397">
    <property type="entry name" value="RNaseH_sf"/>
</dbReference>
<dbReference type="GO" id="GO:0003676">
    <property type="term" value="F:nucleic acid binding"/>
    <property type="evidence" value="ECO:0007669"/>
    <property type="project" value="InterPro"/>
</dbReference>
<dbReference type="WBParaSite" id="SSLN_0000127801-mRNA-1">
    <property type="protein sequence ID" value="SSLN_0000127801-mRNA-1"/>
    <property type="gene ID" value="SSLN_0000127801"/>
</dbReference>
<dbReference type="AlphaFoldDB" id="A0A183SAI1"/>
<gene>
    <name evidence="1" type="ORF">SSLN_LOCUS1229</name>
</gene>
<dbReference type="OrthoDB" id="6154509at2759"/>
<keyword evidence="2" id="KW-1185">Reference proteome</keyword>